<feature type="region of interest" description="Disordered" evidence="1">
    <location>
        <begin position="1"/>
        <end position="20"/>
    </location>
</feature>
<reference evidence="2" key="1">
    <citation type="submission" date="2022-10" db="EMBL/GenBank/DDBJ databases">
        <title>The complete genomes of actinobacterial strains from the NBC collection.</title>
        <authorList>
            <person name="Joergensen T.S."/>
            <person name="Alvarez Arevalo M."/>
            <person name="Sterndorff E.B."/>
            <person name="Faurdal D."/>
            <person name="Vuksanovic O."/>
            <person name="Mourched A.-S."/>
            <person name="Charusanti P."/>
            <person name="Shaw S."/>
            <person name="Blin K."/>
            <person name="Weber T."/>
        </authorList>
    </citation>
    <scope>NUCLEOTIDE SEQUENCE</scope>
    <source>
        <strain evidence="2">NBC_00303</strain>
    </source>
</reference>
<dbReference type="RefSeq" id="WP_328740060.1">
    <property type="nucleotide sequence ID" value="NZ_CP108036.1"/>
</dbReference>
<keyword evidence="3" id="KW-1185">Reference proteome</keyword>
<accession>A0ABZ1QG97</accession>
<dbReference type="GeneID" id="95499387"/>
<protein>
    <submittedName>
        <fullName evidence="2">Uncharacterized protein</fullName>
    </submittedName>
</protein>
<organism evidence="2 3">
    <name type="scientific">Streptomyces erythrochromogenes</name>
    <dbReference type="NCBI Taxonomy" id="285574"/>
    <lineage>
        <taxon>Bacteria</taxon>
        <taxon>Bacillati</taxon>
        <taxon>Actinomycetota</taxon>
        <taxon>Actinomycetes</taxon>
        <taxon>Kitasatosporales</taxon>
        <taxon>Streptomycetaceae</taxon>
        <taxon>Streptomyces</taxon>
    </lineage>
</organism>
<evidence type="ECO:0000313" key="2">
    <source>
        <dbReference type="EMBL" id="WUN81490.1"/>
    </source>
</evidence>
<dbReference type="Proteomes" id="UP001432312">
    <property type="component" value="Chromosome"/>
</dbReference>
<evidence type="ECO:0000256" key="1">
    <source>
        <dbReference type="SAM" id="MobiDB-lite"/>
    </source>
</evidence>
<gene>
    <name evidence="2" type="ORF">OHA91_25105</name>
</gene>
<dbReference type="EMBL" id="CP108036">
    <property type="protein sequence ID" value="WUN81490.1"/>
    <property type="molecule type" value="Genomic_DNA"/>
</dbReference>
<name>A0ABZ1QG97_9ACTN</name>
<evidence type="ECO:0000313" key="3">
    <source>
        <dbReference type="Proteomes" id="UP001432312"/>
    </source>
</evidence>
<sequence length="51" mass="5696">MTIPAGRGDDADHRSQRVSRFGEPLPLELLGIEPETSDFATFEGVRPHRHP</sequence>
<proteinExistence type="predicted"/>